<sequence length="154" mass="17732">MKVAIHRILCLLPALLAVGALVCSPFAVGSALADKRSSIFDWSNSSEGPTAFGYMIAYSYRDKIVYFTPIISQRAPETSFNDEEYVFQTSTVLKLERAFQKKLEQEYKIRSADFTFNARVVYKTERIALNRFFRESNDFRIKAFKLVEVSDFRP</sequence>
<evidence type="ECO:0000313" key="3">
    <source>
        <dbReference type="Proteomes" id="UP001165427"/>
    </source>
</evidence>
<gene>
    <name evidence="2" type="ORF">MRX98_05735</name>
</gene>
<dbReference type="RefSeq" id="WP_246903823.1">
    <property type="nucleotide sequence ID" value="NZ_JALJRB010000004.1"/>
</dbReference>
<feature type="chain" id="PRO_5041224322" evidence="1">
    <location>
        <begin position="30"/>
        <end position="154"/>
    </location>
</feature>
<feature type="signal peptide" evidence="1">
    <location>
        <begin position="1"/>
        <end position="29"/>
    </location>
</feature>
<comment type="caution">
    <text evidence="2">The sequence shown here is derived from an EMBL/GenBank/DDBJ whole genome shotgun (WGS) entry which is preliminary data.</text>
</comment>
<proteinExistence type="predicted"/>
<name>A0AA41UJ01_9BACT</name>
<organism evidence="2 3">
    <name type="scientific">Desulfatitalea alkaliphila</name>
    <dbReference type="NCBI Taxonomy" id="2929485"/>
    <lineage>
        <taxon>Bacteria</taxon>
        <taxon>Pseudomonadati</taxon>
        <taxon>Thermodesulfobacteriota</taxon>
        <taxon>Desulfobacteria</taxon>
        <taxon>Desulfobacterales</taxon>
        <taxon>Desulfosarcinaceae</taxon>
        <taxon>Desulfatitalea</taxon>
    </lineage>
</organism>
<keyword evidence="1" id="KW-0732">Signal</keyword>
<accession>A0AA41UJ01</accession>
<dbReference type="AlphaFoldDB" id="A0AA41UJ01"/>
<dbReference type="Proteomes" id="UP001165427">
    <property type="component" value="Unassembled WGS sequence"/>
</dbReference>
<reference evidence="2" key="1">
    <citation type="submission" date="2022-04" db="EMBL/GenBank/DDBJ databases">
        <title>Desulfatitalea alkaliphila sp. nov., a novel anaerobic sulfate-reducing bacterium isolated from terrestrial mud volcano, Taman Peninsula, Russia.</title>
        <authorList>
            <person name="Khomyakova M.A."/>
            <person name="Merkel A.Y."/>
            <person name="Slobodkin A.I."/>
        </authorList>
    </citation>
    <scope>NUCLEOTIDE SEQUENCE</scope>
    <source>
        <strain evidence="2">M08but</strain>
    </source>
</reference>
<evidence type="ECO:0000256" key="1">
    <source>
        <dbReference type="SAM" id="SignalP"/>
    </source>
</evidence>
<evidence type="ECO:0000313" key="2">
    <source>
        <dbReference type="EMBL" id="MCJ8500067.1"/>
    </source>
</evidence>
<dbReference type="EMBL" id="JALJRB010000004">
    <property type="protein sequence ID" value="MCJ8500067.1"/>
    <property type="molecule type" value="Genomic_DNA"/>
</dbReference>
<protein>
    <submittedName>
        <fullName evidence="2">Uncharacterized protein</fullName>
    </submittedName>
</protein>
<keyword evidence="3" id="KW-1185">Reference proteome</keyword>